<comment type="caution">
    <text evidence="1">The sequence shown here is derived from an EMBL/GenBank/DDBJ whole genome shotgun (WGS) entry which is preliminary data.</text>
</comment>
<dbReference type="EMBL" id="JBGFUD010020997">
    <property type="protein sequence ID" value="MFH4984771.1"/>
    <property type="molecule type" value="Genomic_DNA"/>
</dbReference>
<dbReference type="Proteomes" id="UP001608902">
    <property type="component" value="Unassembled WGS sequence"/>
</dbReference>
<evidence type="ECO:0000313" key="1">
    <source>
        <dbReference type="EMBL" id="MFH4984771.1"/>
    </source>
</evidence>
<keyword evidence="2" id="KW-1185">Reference proteome</keyword>
<proteinExistence type="predicted"/>
<evidence type="ECO:0000313" key="2">
    <source>
        <dbReference type="Proteomes" id="UP001608902"/>
    </source>
</evidence>
<dbReference type="InterPro" id="IPR032675">
    <property type="entry name" value="LRR_dom_sf"/>
</dbReference>
<gene>
    <name evidence="1" type="ORF">AB6A40_011480</name>
</gene>
<sequence length="90" mass="10263">MCLEKIIENKGCGHKQNEFRLPEHRLRGFMVLGLSNNNITRLPSEEDLKEKFPDLVAVDVEGNKVFDCNSTKEYKTIRGVSMRPPGEKVS</sequence>
<reference evidence="1 2" key="1">
    <citation type="submission" date="2024-08" db="EMBL/GenBank/DDBJ databases">
        <title>Gnathostoma spinigerum genome.</title>
        <authorList>
            <person name="Gonzalez-Bertolin B."/>
            <person name="Monzon S."/>
            <person name="Zaballos A."/>
            <person name="Jimenez P."/>
            <person name="Dekumyoy P."/>
            <person name="Varona S."/>
            <person name="Cuesta I."/>
            <person name="Sumanam S."/>
            <person name="Adisakwattana P."/>
            <person name="Gasser R.B."/>
            <person name="Hernandez-Gonzalez A."/>
            <person name="Young N.D."/>
            <person name="Perteguer M.J."/>
        </authorList>
    </citation>
    <scope>NUCLEOTIDE SEQUENCE [LARGE SCALE GENOMIC DNA]</scope>
    <source>
        <strain evidence="1">AL3</strain>
        <tissue evidence="1">Liver</tissue>
    </source>
</reference>
<accession>A0ABD6EXX7</accession>
<protein>
    <submittedName>
        <fullName evidence="1">Uncharacterized protein</fullName>
    </submittedName>
</protein>
<dbReference type="Gene3D" id="3.80.10.10">
    <property type="entry name" value="Ribonuclease Inhibitor"/>
    <property type="match status" value="1"/>
</dbReference>
<dbReference type="AlphaFoldDB" id="A0ABD6EXX7"/>
<dbReference type="SUPFAM" id="SSF52058">
    <property type="entry name" value="L domain-like"/>
    <property type="match status" value="1"/>
</dbReference>
<name>A0ABD6EXX7_9BILA</name>
<dbReference type="PROSITE" id="PS51450">
    <property type="entry name" value="LRR"/>
    <property type="match status" value="1"/>
</dbReference>
<dbReference type="InterPro" id="IPR001611">
    <property type="entry name" value="Leu-rich_rpt"/>
</dbReference>
<organism evidence="1 2">
    <name type="scientific">Gnathostoma spinigerum</name>
    <dbReference type="NCBI Taxonomy" id="75299"/>
    <lineage>
        <taxon>Eukaryota</taxon>
        <taxon>Metazoa</taxon>
        <taxon>Ecdysozoa</taxon>
        <taxon>Nematoda</taxon>
        <taxon>Chromadorea</taxon>
        <taxon>Rhabditida</taxon>
        <taxon>Spirurina</taxon>
        <taxon>Gnathostomatomorpha</taxon>
        <taxon>Gnathostomatoidea</taxon>
        <taxon>Gnathostomatidae</taxon>
        <taxon>Gnathostoma</taxon>
    </lineage>
</organism>